<gene>
    <name evidence="1" type="primary">cas7c</name>
    <name evidence="1" type="ORF">H0264_18460</name>
</gene>
<dbReference type="NCBIfam" id="TIGR02589">
    <property type="entry name" value="cas_Csd2"/>
    <property type="match status" value="1"/>
</dbReference>
<dbReference type="Pfam" id="PF05107">
    <property type="entry name" value="Cas_Cas7"/>
    <property type="match status" value="1"/>
</dbReference>
<dbReference type="RefSeq" id="WP_181585108.1">
    <property type="nucleotide sequence ID" value="NZ_CP059399.1"/>
</dbReference>
<dbReference type="NCBIfam" id="TIGR01595">
    <property type="entry name" value="cas_CT1132"/>
    <property type="match status" value="1"/>
</dbReference>
<accession>A0A7D6Z7X7</accession>
<dbReference type="InterPro" id="IPR013418">
    <property type="entry name" value="CRISPR-assoc_prot_Cas7/Csd2"/>
</dbReference>
<keyword evidence="2" id="KW-1185">Reference proteome</keyword>
<dbReference type="Proteomes" id="UP000515512">
    <property type="component" value="Chromosome"/>
</dbReference>
<reference evidence="1 2" key="1">
    <citation type="submission" date="2020-07" db="EMBL/GenBank/DDBJ databases">
        <authorList>
            <person name="Zhuang K."/>
            <person name="Ran Y."/>
        </authorList>
    </citation>
    <scope>NUCLEOTIDE SEQUENCE [LARGE SCALE GENOMIC DNA]</scope>
    <source>
        <strain evidence="1 2">WCH-YHL-001</strain>
    </source>
</reference>
<proteinExistence type="predicted"/>
<dbReference type="GO" id="GO:0043571">
    <property type="term" value="P:maintenance of CRISPR repeat elements"/>
    <property type="evidence" value="ECO:0007669"/>
    <property type="project" value="InterPro"/>
</dbReference>
<sequence>MSTTLAAHLNPDVRHDMVFYFDVTDGNPNGDPDAGNQPRTDLETGHGLVTDVCLKRKIRDTFPLIAAGNSRYGIFVEAGHALNTRLKESLTANGFDAAPAKEAKDGTGKAKSGKTKAKLTPEQVATARAWLCDRYADIRLFGAVLSTGETNALGSIRGPLQFGMARSIDPIIPTEHAITRVTQTRQEDIDQGESTEMGSKWTVPYGLYRVEVTYSAARAAQTGVDSKDLELLYQILEMMFDHDSAATRGRMTARGLHVFSHDNAFGNAPAATLLERVRVDAGVRPVGHPGPRRFTDYTVDVADTEVLPTGVIYTRVFG</sequence>
<evidence type="ECO:0000313" key="2">
    <source>
        <dbReference type="Proteomes" id="UP000515512"/>
    </source>
</evidence>
<protein>
    <submittedName>
        <fullName evidence="1">Type I-C CRISPR-associated protein Cas7/Csd2</fullName>
    </submittedName>
</protein>
<dbReference type="AlphaFoldDB" id="A0A7D6Z7X7"/>
<dbReference type="InterPro" id="IPR006482">
    <property type="entry name" value="Cas7_Csh2/Csh2"/>
</dbReference>
<evidence type="ECO:0000313" key="1">
    <source>
        <dbReference type="EMBL" id="QLY33944.1"/>
    </source>
</evidence>
<name>A0A7D6Z7X7_9NOCA</name>
<organism evidence="1 2">
    <name type="scientific">Nocardia huaxiensis</name>
    <dbReference type="NCBI Taxonomy" id="2755382"/>
    <lineage>
        <taxon>Bacteria</taxon>
        <taxon>Bacillati</taxon>
        <taxon>Actinomycetota</taxon>
        <taxon>Actinomycetes</taxon>
        <taxon>Mycobacteriales</taxon>
        <taxon>Nocardiaceae</taxon>
        <taxon>Nocardia</taxon>
    </lineage>
</organism>
<dbReference type="KEGG" id="nhu:H0264_18460"/>
<dbReference type="EMBL" id="CP059399">
    <property type="protein sequence ID" value="QLY33944.1"/>
    <property type="molecule type" value="Genomic_DNA"/>
</dbReference>